<reference evidence="4 5" key="1">
    <citation type="submission" date="2015-12" db="EMBL/GenBank/DDBJ databases">
        <title>Draft genome sequence of Moniliophthora roreri, the causal agent of frosty pod rot of cacao.</title>
        <authorList>
            <person name="Aime M.C."/>
            <person name="Diaz-Valderrama J.R."/>
            <person name="Kijpornyongpan T."/>
            <person name="Phillips-Mora W."/>
        </authorList>
    </citation>
    <scope>NUCLEOTIDE SEQUENCE [LARGE SCALE GENOMIC DNA]</scope>
    <source>
        <strain evidence="4 5">MCA 2952</strain>
    </source>
</reference>
<dbReference type="Pfam" id="PF20153">
    <property type="entry name" value="DUF6535"/>
    <property type="match status" value="1"/>
</dbReference>
<evidence type="ECO:0000313" key="4">
    <source>
        <dbReference type="EMBL" id="KTB43257.1"/>
    </source>
</evidence>
<keyword evidence="2" id="KW-1133">Transmembrane helix</keyword>
<feature type="transmembrane region" description="Helical" evidence="2">
    <location>
        <begin position="116"/>
        <end position="138"/>
    </location>
</feature>
<keyword evidence="2" id="KW-0472">Membrane</keyword>
<evidence type="ECO:0000313" key="5">
    <source>
        <dbReference type="Proteomes" id="UP000054988"/>
    </source>
</evidence>
<comment type="caution">
    <text evidence="4">The sequence shown here is derived from an EMBL/GenBank/DDBJ whole genome shotgun (WGS) entry which is preliminary data.</text>
</comment>
<evidence type="ECO:0000256" key="1">
    <source>
        <dbReference type="SAM" id="MobiDB-lite"/>
    </source>
</evidence>
<organism evidence="4 5">
    <name type="scientific">Moniliophthora roreri</name>
    <name type="common">Frosty pod rot fungus</name>
    <name type="synonym">Monilia roreri</name>
    <dbReference type="NCBI Taxonomy" id="221103"/>
    <lineage>
        <taxon>Eukaryota</taxon>
        <taxon>Fungi</taxon>
        <taxon>Dikarya</taxon>
        <taxon>Basidiomycota</taxon>
        <taxon>Agaricomycotina</taxon>
        <taxon>Agaricomycetes</taxon>
        <taxon>Agaricomycetidae</taxon>
        <taxon>Agaricales</taxon>
        <taxon>Marasmiineae</taxon>
        <taxon>Marasmiaceae</taxon>
        <taxon>Moniliophthora</taxon>
    </lineage>
</organism>
<feature type="domain" description="DUF6535" evidence="3">
    <location>
        <begin position="28"/>
        <end position="202"/>
    </location>
</feature>
<sequence length="639" mass="72940">MSTEHNSPDRQPPQNQGSARGYTPVEPWEALLKVVNQYDEDMVKNWKEDLDTLLVFAGLFSAVVTAFVIESYQWLSEDPADVTVVLLKQISQQLRDQSVDVTEAGSGDFRPETSSVLINCLWFLSLILALVSSLLALLCKEWLREHMRDIHTGTSLETLALRQLRRDSLDKWRVPELVATTPILLELALMFFFAGILYLSWTRHFALFLVCMIAVGLGTGLYVTTTFLPSLVNIYMDLTDKVDVSIPGPLRLICPYKSPQAWAAYHFFCMLIRQLPFLKSSLLKRGYNWRVAASPARDWPLSDMRVLAAFDKKPPPLNLNMYKLRALEWAARMFQASPSMVPHFQDIMQPSSLGLRPSVVMSAIFNHWTLAMWRDFTALDVQNEVQDMNQFQESMRQELGWYTVFSRSPNISSPVLHSRIGIQMTIFYNYWHSLLDDASPNTTVRELQSSISYFREIGLNKAIGLRFFIPFSIIGKLWAHPSCEVRQESLSLIQECKDSWNAYPGPEERGDERLAFLVVLVNHLKQVNQVNGKTYCSCLLTSPAGRHFIRFIHERIIQHQLFKLRILDYDPNAQGRRDMLMKEWIMATQSIDGLAPISGHQHEVAHPVLDRGAGPGQENSDSVELHQRSPQNAAQNVPV</sequence>
<evidence type="ECO:0000256" key="2">
    <source>
        <dbReference type="SAM" id="Phobius"/>
    </source>
</evidence>
<dbReference type="Proteomes" id="UP000054988">
    <property type="component" value="Unassembled WGS sequence"/>
</dbReference>
<dbReference type="AlphaFoldDB" id="A0A0W0G3V7"/>
<feature type="transmembrane region" description="Helical" evidence="2">
    <location>
        <begin position="205"/>
        <end position="228"/>
    </location>
</feature>
<accession>A0A0W0G3V7</accession>
<name>A0A0W0G3V7_MONRR</name>
<evidence type="ECO:0000259" key="3">
    <source>
        <dbReference type="Pfam" id="PF20153"/>
    </source>
</evidence>
<dbReference type="InterPro" id="IPR045338">
    <property type="entry name" value="DUF6535"/>
</dbReference>
<dbReference type="eggNOG" id="ENOG502SN69">
    <property type="taxonomic scope" value="Eukaryota"/>
</dbReference>
<feature type="compositionally biased region" description="Polar residues" evidence="1">
    <location>
        <begin position="617"/>
        <end position="639"/>
    </location>
</feature>
<feature type="region of interest" description="Disordered" evidence="1">
    <location>
        <begin position="607"/>
        <end position="639"/>
    </location>
</feature>
<feature type="transmembrane region" description="Helical" evidence="2">
    <location>
        <begin position="52"/>
        <end position="69"/>
    </location>
</feature>
<keyword evidence="2" id="KW-0812">Transmembrane</keyword>
<feature type="region of interest" description="Disordered" evidence="1">
    <location>
        <begin position="1"/>
        <end position="22"/>
    </location>
</feature>
<dbReference type="EMBL" id="LATX01001219">
    <property type="protein sequence ID" value="KTB43257.1"/>
    <property type="molecule type" value="Genomic_DNA"/>
</dbReference>
<feature type="transmembrane region" description="Helical" evidence="2">
    <location>
        <begin position="177"/>
        <end position="199"/>
    </location>
</feature>
<protein>
    <recommendedName>
        <fullName evidence="3">DUF6535 domain-containing protein</fullName>
    </recommendedName>
</protein>
<gene>
    <name evidence="4" type="ORF">WG66_4165</name>
</gene>
<proteinExistence type="predicted"/>